<name>A0AAT9H165_9FLAO</name>
<protein>
    <recommendedName>
        <fullName evidence="4">AIPR protein</fullName>
    </recommendedName>
</protein>
<reference evidence="3" key="1">
    <citation type="submission" date="2024-05" db="EMBL/GenBank/DDBJ databases">
        <title>Whole-Genome Sequence of CFS9, a Potential Fish Probiotic Isolated from the Body Surface of Silurus asotus.</title>
        <authorList>
            <person name="Kojima M."/>
            <person name="Tobioka K."/>
            <person name="Yokota K."/>
            <person name="Nakatani H."/>
            <person name="Hori K."/>
            <person name="Tamaru Y."/>
            <person name="Okazaki F."/>
        </authorList>
    </citation>
    <scope>NUCLEOTIDE SEQUENCE</scope>
    <source>
        <strain evidence="3">CFS9</strain>
    </source>
</reference>
<dbReference type="EMBL" id="AP031573">
    <property type="protein sequence ID" value="BFM43256.1"/>
    <property type="molecule type" value="Genomic_DNA"/>
</dbReference>
<evidence type="ECO:0000259" key="2">
    <source>
        <dbReference type="Pfam" id="PF22879"/>
    </source>
</evidence>
<dbReference type="Pfam" id="PF22879">
    <property type="entry name" value="AIPR_N"/>
    <property type="match status" value="1"/>
</dbReference>
<accession>A0AAT9H165</accession>
<dbReference type="Pfam" id="PF10592">
    <property type="entry name" value="AIPR"/>
    <property type="match status" value="1"/>
</dbReference>
<dbReference type="InterPro" id="IPR018891">
    <property type="entry name" value="AIPR_C"/>
</dbReference>
<dbReference type="InterPro" id="IPR055101">
    <property type="entry name" value="AIPR_N"/>
</dbReference>
<evidence type="ECO:0008006" key="4">
    <source>
        <dbReference type="Google" id="ProtNLM"/>
    </source>
</evidence>
<evidence type="ECO:0000259" key="1">
    <source>
        <dbReference type="Pfam" id="PF10592"/>
    </source>
</evidence>
<feature type="domain" description="Abortive infection phage resistance protein N-terminal" evidence="2">
    <location>
        <begin position="46"/>
        <end position="159"/>
    </location>
</feature>
<dbReference type="AlphaFoldDB" id="A0AAT9H165"/>
<gene>
    <name evidence="3" type="ORF">CFS9_18970</name>
</gene>
<dbReference type="RefSeq" id="WP_369618318.1">
    <property type="nucleotide sequence ID" value="NZ_AP031573.1"/>
</dbReference>
<evidence type="ECO:0000313" key="3">
    <source>
        <dbReference type="EMBL" id="BFM43256.1"/>
    </source>
</evidence>
<feature type="domain" description="Abortive phage infection protein C-terminal" evidence="1">
    <location>
        <begin position="266"/>
        <end position="581"/>
    </location>
</feature>
<organism evidence="3">
    <name type="scientific">Flavobacterium sp. CFS9</name>
    <dbReference type="NCBI Taxonomy" id="3143118"/>
    <lineage>
        <taxon>Bacteria</taxon>
        <taxon>Pseudomonadati</taxon>
        <taxon>Bacteroidota</taxon>
        <taxon>Flavobacteriia</taxon>
        <taxon>Flavobacteriales</taxon>
        <taxon>Flavobacteriaceae</taxon>
        <taxon>Flavobacterium</taxon>
    </lineage>
</organism>
<proteinExistence type="predicted"/>
<sequence length="810" mass="93661">MEVSEYLKYRKDLLEESKDEDGFTSEPSFISLVLPSMFEAKLIDSEDYNESYYKYDSEKIKINGYLVNESGERLQLFILNEESINITETDKDLKISQKSYYDSQFNRATKFLNKAIKRHFDDEIQDSSPVKALVSQISSSHGIDQFDVIEIFLISATATVSTRANISQPKRLEFDDDVLKISFAKNNQQIQKEILIIKRLIDLNFLYSVLISQGNREPLTIDFKSNFTEKIELIKAADEENFESYLCVLPAKVLSDLYKKHSSRLLEKNVRSFLQFRGVNQGIRETIRVNPEKFIAYNNGITITSTGKEIEEANGKIYLKSLTDFQIVNGGQTTASIYFTNKDGFNIDKVKVMAKINVAKNVSEENLDDLISKISQYSNSQSKVSNVDLRSRNPQLTKLKTLSESIITPTGRKWFFEKSKGDFNTKLRIAGSAKSRIEKEFPKQNRFSKEELGKYFTAWGDQPYIVKKGGEKVFRHFIEELGGEGNDKKAVDINRNFFETLVAKIILFRDLEKIYGQGKNSMGQIRSAVIPYSISILYKYFDGSKGDKAFDLYKIWNSEGLSNDLTQYMTNLMQLTNELIRKYSQSDDLGEYSKKRELWDDISTSKEIAEFLNTEDSKSIFEKYSLSKKELEKKLKANSKNKEVNFKLLKDNINIHCKTSEFYKKINSLLWENLTDNERTKISNIIALIQQRDNLTSDLISFEESLIQKIRMDQPEIFDKINYEENKLLEDTFNYIMRKYNSSINKSENIVTSFERIGAIAKQKGTKYESVFSEIGKTLNEGFSPTTKQIYYASYYVSTINNINRQCFTM</sequence>